<dbReference type="InterPro" id="IPR022998">
    <property type="entry name" value="ThiamineP_synth_TenI"/>
</dbReference>
<dbReference type="GO" id="GO:0004789">
    <property type="term" value="F:thiamine-phosphate diphosphorylase activity"/>
    <property type="evidence" value="ECO:0007669"/>
    <property type="project" value="TreeGrafter"/>
</dbReference>
<proteinExistence type="predicted"/>
<name>A0A1T4N4M1_9FIRM</name>
<gene>
    <name evidence="4" type="ORF">SAMN02745973_01544</name>
</gene>
<dbReference type="Pfam" id="PF02581">
    <property type="entry name" value="TMP-TENI"/>
    <property type="match status" value="1"/>
</dbReference>
<dbReference type="SUPFAM" id="SSF51391">
    <property type="entry name" value="Thiamin phosphate synthase"/>
    <property type="match status" value="1"/>
</dbReference>
<evidence type="ECO:0000256" key="1">
    <source>
        <dbReference type="ARBA" id="ARBA00004948"/>
    </source>
</evidence>
<dbReference type="EMBL" id="FUWV01000009">
    <property type="protein sequence ID" value="SJZ73798.1"/>
    <property type="molecule type" value="Genomic_DNA"/>
</dbReference>
<dbReference type="PANTHER" id="PTHR20857">
    <property type="entry name" value="THIAMINE-PHOSPHATE PYROPHOSPHORYLASE"/>
    <property type="match status" value="1"/>
</dbReference>
<dbReference type="OrthoDB" id="9815348at2"/>
<dbReference type="AlphaFoldDB" id="A0A1T4N4M1"/>
<dbReference type="GO" id="GO:0005737">
    <property type="term" value="C:cytoplasm"/>
    <property type="evidence" value="ECO:0007669"/>
    <property type="project" value="TreeGrafter"/>
</dbReference>
<keyword evidence="2" id="KW-0784">Thiamine biosynthesis</keyword>
<comment type="pathway">
    <text evidence="1">Cofactor biosynthesis; thiamine diphosphate biosynthesis.</text>
</comment>
<organism evidence="4 5">
    <name type="scientific">Garciella nitratireducens DSM 15102</name>
    <dbReference type="NCBI Taxonomy" id="1121911"/>
    <lineage>
        <taxon>Bacteria</taxon>
        <taxon>Bacillati</taxon>
        <taxon>Bacillota</taxon>
        <taxon>Clostridia</taxon>
        <taxon>Eubacteriales</taxon>
        <taxon>Eubacteriaceae</taxon>
        <taxon>Garciella</taxon>
    </lineage>
</organism>
<evidence type="ECO:0000313" key="4">
    <source>
        <dbReference type="EMBL" id="SJZ73798.1"/>
    </source>
</evidence>
<keyword evidence="5" id="KW-1185">Reference proteome</keyword>
<dbReference type="Gene3D" id="3.20.20.70">
    <property type="entry name" value="Aldolase class I"/>
    <property type="match status" value="1"/>
</dbReference>
<accession>A0A1T4N4M1</accession>
<evidence type="ECO:0000256" key="2">
    <source>
        <dbReference type="ARBA" id="ARBA00022977"/>
    </source>
</evidence>
<dbReference type="CDD" id="cd00564">
    <property type="entry name" value="TMP_TenI"/>
    <property type="match status" value="1"/>
</dbReference>
<feature type="domain" description="Thiamine phosphate synthase/TenI" evidence="3">
    <location>
        <begin position="3"/>
        <end position="178"/>
    </location>
</feature>
<dbReference type="InterPro" id="IPR036206">
    <property type="entry name" value="ThiamineP_synth_sf"/>
</dbReference>
<protein>
    <submittedName>
        <fullName evidence="4">Thiamine-phosphate pyrophosphorylase</fullName>
    </submittedName>
</protein>
<dbReference type="GO" id="GO:0009228">
    <property type="term" value="P:thiamine biosynthetic process"/>
    <property type="evidence" value="ECO:0007669"/>
    <property type="project" value="UniProtKB-KW"/>
</dbReference>
<reference evidence="4 5" key="1">
    <citation type="submission" date="2017-02" db="EMBL/GenBank/DDBJ databases">
        <authorList>
            <person name="Peterson S.W."/>
        </authorList>
    </citation>
    <scope>NUCLEOTIDE SEQUENCE [LARGE SCALE GENOMIC DNA]</scope>
    <source>
        <strain evidence="4 5">DSM 15102</strain>
    </source>
</reference>
<evidence type="ECO:0000259" key="3">
    <source>
        <dbReference type="Pfam" id="PF02581"/>
    </source>
</evidence>
<dbReference type="Proteomes" id="UP000196365">
    <property type="component" value="Unassembled WGS sequence"/>
</dbReference>
<dbReference type="PANTHER" id="PTHR20857:SF15">
    <property type="entry name" value="THIAMINE-PHOSPHATE SYNTHASE"/>
    <property type="match status" value="1"/>
</dbReference>
<evidence type="ECO:0000313" key="5">
    <source>
        <dbReference type="Proteomes" id="UP000196365"/>
    </source>
</evidence>
<sequence length="194" mass="22015">MLFYVTNRKLCEQNFFHRMEELAKGRPEAILLREKDLSLKEYELLAIQAKKICDKYKVSLIINQNIITAKKLNLSSIHLSMHDFRKYKDEVLCFQQRGVSIHSLSEALEAQKLGASYLIAGHIYPTNCKKGIAPRGIKFLKEICHSVTIPVFAIGGIHKDKVKEIEKTGAKGICIMSEAMTCKNPSMLKNDFGI</sequence>
<dbReference type="RefSeq" id="WP_087678955.1">
    <property type="nucleotide sequence ID" value="NZ_FUWV01000009.1"/>
</dbReference>
<dbReference type="InterPro" id="IPR013785">
    <property type="entry name" value="Aldolase_TIM"/>
</dbReference>